<gene>
    <name evidence="2" type="ORF">TPAB3V08_LOCUS78</name>
</gene>
<organism evidence="2 3">
    <name type="scientific">Timema podura</name>
    <name type="common">Walking stick</name>
    <dbReference type="NCBI Taxonomy" id="61482"/>
    <lineage>
        <taxon>Eukaryota</taxon>
        <taxon>Metazoa</taxon>
        <taxon>Ecdysozoa</taxon>
        <taxon>Arthropoda</taxon>
        <taxon>Hexapoda</taxon>
        <taxon>Insecta</taxon>
        <taxon>Pterygota</taxon>
        <taxon>Neoptera</taxon>
        <taxon>Polyneoptera</taxon>
        <taxon>Phasmatodea</taxon>
        <taxon>Timematodea</taxon>
        <taxon>Timematoidea</taxon>
        <taxon>Timematidae</taxon>
        <taxon>Timema</taxon>
    </lineage>
</organism>
<keyword evidence="3" id="KW-1185">Reference proteome</keyword>
<proteinExistence type="predicted"/>
<protein>
    <submittedName>
        <fullName evidence="2">Uncharacterized protein</fullName>
    </submittedName>
</protein>
<dbReference type="Proteomes" id="UP001153148">
    <property type="component" value="Unassembled WGS sequence"/>
</dbReference>
<evidence type="ECO:0000313" key="2">
    <source>
        <dbReference type="EMBL" id="CAG2052981.1"/>
    </source>
</evidence>
<reference evidence="2" key="1">
    <citation type="submission" date="2021-03" db="EMBL/GenBank/DDBJ databases">
        <authorList>
            <person name="Tran Van P."/>
        </authorList>
    </citation>
    <scope>NUCLEOTIDE SEQUENCE</scope>
</reference>
<sequence>MLSRDGRSDRMLGGAEMSRALHLILCELIKELELSEESEPPYTDYIKSTAWDVSNTTKLDFDELHDLMMFMTEDATNIDTFSRDVELLRPLILQVGPRQVKKDIENAFDRLGLSDPSFVSEFSCTFDLFLAKIYERFNYDGFIGIADAHIYNIIIALSNYTNNDYKTTNGKIFGVIQHLSKYLEEQPVRDVFKMMLKYKFTDGLKVKKSIITSFEKFMDYEQELKVQHYNKIVRLVMNHPVSLFHYGGQELANKKYDSDEQGSHHQTSTAAGRRSDPAHWPRSRCSCRPLRWTVLASVAPERSAGRSRGFGLEIKAETMRLIRMTTVLPPALNHHAGGRSVVDVAYETKSPQTFYWTGGAIISVSYPRHVGIGLHITFRKGVHQWRSVRASTDI</sequence>
<evidence type="ECO:0000313" key="3">
    <source>
        <dbReference type="Proteomes" id="UP001153148"/>
    </source>
</evidence>
<dbReference type="EMBL" id="CAJPIN010000063">
    <property type="protein sequence ID" value="CAG2052981.1"/>
    <property type="molecule type" value="Genomic_DNA"/>
</dbReference>
<evidence type="ECO:0000256" key="1">
    <source>
        <dbReference type="SAM" id="MobiDB-lite"/>
    </source>
</evidence>
<name>A0ABN7NAU9_TIMPD</name>
<feature type="region of interest" description="Disordered" evidence="1">
    <location>
        <begin position="255"/>
        <end position="282"/>
    </location>
</feature>
<accession>A0ABN7NAU9</accession>
<comment type="caution">
    <text evidence="2">The sequence shown here is derived from an EMBL/GenBank/DDBJ whole genome shotgun (WGS) entry which is preliminary data.</text>
</comment>